<dbReference type="PANTHER" id="PTHR42933">
    <property type="entry name" value="SLR6095 PROTEIN"/>
    <property type="match status" value="1"/>
</dbReference>
<dbReference type="GO" id="GO:0032259">
    <property type="term" value="P:methylation"/>
    <property type="evidence" value="ECO:0007669"/>
    <property type="project" value="UniProtKB-KW"/>
</dbReference>
<reference evidence="9 10" key="1">
    <citation type="submission" date="2015-03" db="EMBL/GenBank/DDBJ databases">
        <authorList>
            <person name="Regsiter A."/>
            <person name="william w."/>
        </authorList>
    </citation>
    <scope>NUCLEOTIDE SEQUENCE [LARGE SCALE GENOMIC DNA]</scope>
    <source>
        <strain evidence="9 10">CB1</strain>
    </source>
</reference>
<gene>
    <name evidence="9" type="ORF">THICB1_70087</name>
</gene>
<keyword evidence="4" id="KW-0808">Transferase</keyword>
<dbReference type="GO" id="GO:0008168">
    <property type="term" value="F:methyltransferase activity"/>
    <property type="evidence" value="ECO:0007669"/>
    <property type="project" value="UniProtKB-KW"/>
</dbReference>
<protein>
    <recommendedName>
        <fullName evidence="2">site-specific DNA-methyltransferase (adenine-specific)</fullName>
        <ecNumber evidence="2">2.1.1.72</ecNumber>
    </recommendedName>
</protein>
<dbReference type="Pfam" id="PF02384">
    <property type="entry name" value="N6_Mtase"/>
    <property type="match status" value="1"/>
</dbReference>
<evidence type="ECO:0000256" key="2">
    <source>
        <dbReference type="ARBA" id="ARBA00011900"/>
    </source>
</evidence>
<evidence type="ECO:0000313" key="10">
    <source>
        <dbReference type="Proteomes" id="UP000078599"/>
    </source>
</evidence>
<evidence type="ECO:0000256" key="4">
    <source>
        <dbReference type="ARBA" id="ARBA00022679"/>
    </source>
</evidence>
<dbReference type="EMBL" id="CTRI01000029">
    <property type="protein sequence ID" value="CQR37125.1"/>
    <property type="molecule type" value="Genomic_DNA"/>
</dbReference>
<evidence type="ECO:0000256" key="5">
    <source>
        <dbReference type="ARBA" id="ARBA00022691"/>
    </source>
</evidence>
<keyword evidence="10" id="KW-1185">Reference proteome</keyword>
<name>A0ABP1Z7R5_THIA3</name>
<evidence type="ECO:0000256" key="3">
    <source>
        <dbReference type="ARBA" id="ARBA00022603"/>
    </source>
</evidence>
<keyword evidence="6" id="KW-0680">Restriction system</keyword>
<dbReference type="InterPro" id="IPR029063">
    <property type="entry name" value="SAM-dependent_MTases_sf"/>
</dbReference>
<comment type="similarity">
    <text evidence="1">Belongs to the N(4)/N(6)-methyltransferase family.</text>
</comment>
<dbReference type="InterPro" id="IPR051537">
    <property type="entry name" value="DNA_Adenine_Mtase"/>
</dbReference>
<dbReference type="Gene3D" id="3.40.50.150">
    <property type="entry name" value="Vaccinia Virus protein VP39"/>
    <property type="match status" value="1"/>
</dbReference>
<dbReference type="PANTHER" id="PTHR42933:SF3">
    <property type="entry name" value="TYPE I RESTRICTION ENZYME MJAVIII METHYLASE SUBUNIT"/>
    <property type="match status" value="1"/>
</dbReference>
<organism evidence="9 10">
    <name type="scientific">Thiomonas arsenitoxydans (strain DSM 22701 / CIP 110005 / 3As)</name>
    <dbReference type="NCBI Taxonomy" id="426114"/>
    <lineage>
        <taxon>Bacteria</taxon>
        <taxon>Pseudomonadati</taxon>
        <taxon>Pseudomonadota</taxon>
        <taxon>Betaproteobacteria</taxon>
        <taxon>Burkholderiales</taxon>
        <taxon>Thiomonas</taxon>
    </lineage>
</organism>
<evidence type="ECO:0000313" key="9">
    <source>
        <dbReference type="EMBL" id="CQR37125.1"/>
    </source>
</evidence>
<sequence length="227" mass="25274">MDYENTAKDLLALVKTKKTELLFLALFLRLLKPGGRAAVIVPDGVLFGSSKAHKELRRMIVEDQKLDGVISLPSGAFKPYAGVSTAILLFTKTNSGGTDQVWFYDLQADGWSLDDKRQPLLDEDKLGVSPAKTLSDAEHAKNNLPDALARWKQRDGSERQRPRTAQSFCVSKADIAAQGYDLSINRYKEVVHEAVEHEHPLEILQKLKQLEAEIQEGMAELEGMISQ</sequence>
<proteinExistence type="inferred from homology"/>
<dbReference type="InterPro" id="IPR003356">
    <property type="entry name" value="DNA_methylase_A-5"/>
</dbReference>
<evidence type="ECO:0000256" key="6">
    <source>
        <dbReference type="ARBA" id="ARBA00022747"/>
    </source>
</evidence>
<evidence type="ECO:0000259" key="8">
    <source>
        <dbReference type="Pfam" id="PF02384"/>
    </source>
</evidence>
<comment type="caution">
    <text evidence="9">The sequence shown here is derived from an EMBL/GenBank/DDBJ whole genome shotgun (WGS) entry which is preliminary data.</text>
</comment>
<keyword evidence="3 9" id="KW-0489">Methyltransferase</keyword>
<dbReference type="SUPFAM" id="SSF53335">
    <property type="entry name" value="S-adenosyl-L-methionine-dependent methyltransferases"/>
    <property type="match status" value="1"/>
</dbReference>
<accession>A0ABP1Z7R5</accession>
<evidence type="ECO:0000256" key="1">
    <source>
        <dbReference type="ARBA" id="ARBA00006594"/>
    </source>
</evidence>
<dbReference type="EC" id="2.1.1.72" evidence="2"/>
<dbReference type="Proteomes" id="UP000078599">
    <property type="component" value="Unassembled WGS sequence"/>
</dbReference>
<keyword evidence="5" id="KW-0949">S-adenosyl-L-methionine</keyword>
<evidence type="ECO:0000256" key="7">
    <source>
        <dbReference type="ARBA" id="ARBA00047942"/>
    </source>
</evidence>
<comment type="catalytic activity">
    <reaction evidence="7">
        <text>a 2'-deoxyadenosine in DNA + S-adenosyl-L-methionine = an N(6)-methyl-2'-deoxyadenosine in DNA + S-adenosyl-L-homocysteine + H(+)</text>
        <dbReference type="Rhea" id="RHEA:15197"/>
        <dbReference type="Rhea" id="RHEA-COMP:12418"/>
        <dbReference type="Rhea" id="RHEA-COMP:12419"/>
        <dbReference type="ChEBI" id="CHEBI:15378"/>
        <dbReference type="ChEBI" id="CHEBI:57856"/>
        <dbReference type="ChEBI" id="CHEBI:59789"/>
        <dbReference type="ChEBI" id="CHEBI:90615"/>
        <dbReference type="ChEBI" id="CHEBI:90616"/>
        <dbReference type="EC" id="2.1.1.72"/>
    </reaction>
</comment>
<feature type="domain" description="DNA methylase adenine-specific" evidence="8">
    <location>
        <begin position="12"/>
        <end position="191"/>
    </location>
</feature>